<name>L0DTP6_THIND</name>
<gene>
    <name evidence="14" type="ordered locus">TVNIR_1301</name>
</gene>
<dbReference type="AlphaFoldDB" id="L0DTP6"/>
<keyword evidence="5" id="KW-0479">Metal-binding</keyword>
<feature type="transmembrane region" description="Helical" evidence="12">
    <location>
        <begin position="54"/>
        <end position="79"/>
    </location>
</feature>
<dbReference type="Proteomes" id="UP000010809">
    <property type="component" value="Chromosome"/>
</dbReference>
<keyword evidence="15" id="KW-1185">Reference proteome</keyword>
<evidence type="ECO:0000256" key="3">
    <source>
        <dbReference type="ARBA" id="ARBA00022670"/>
    </source>
</evidence>
<dbReference type="InterPro" id="IPR001915">
    <property type="entry name" value="Peptidase_M48"/>
</dbReference>
<evidence type="ECO:0000256" key="10">
    <source>
        <dbReference type="ARBA" id="ARBA00023136"/>
    </source>
</evidence>
<keyword evidence="10 12" id="KW-0472">Membrane</keyword>
<evidence type="ECO:0000256" key="5">
    <source>
        <dbReference type="ARBA" id="ARBA00022723"/>
    </source>
</evidence>
<dbReference type="HOGENOM" id="CLU_042266_3_2_6"/>
<comment type="subcellular location">
    <subcellularLocation>
        <location evidence="1">Cell membrane</location>
        <topology evidence="1">Multi-pass membrane protein</topology>
    </subcellularLocation>
</comment>
<proteinExistence type="inferred from homology"/>
<evidence type="ECO:0000256" key="9">
    <source>
        <dbReference type="ARBA" id="ARBA00023049"/>
    </source>
</evidence>
<dbReference type="Pfam" id="PF01435">
    <property type="entry name" value="Peptidase_M48"/>
    <property type="match status" value="1"/>
</dbReference>
<keyword evidence="3 11" id="KW-0645">Protease</keyword>
<dbReference type="GO" id="GO:0006508">
    <property type="term" value="P:proteolysis"/>
    <property type="evidence" value="ECO:0007669"/>
    <property type="project" value="UniProtKB-KW"/>
</dbReference>
<evidence type="ECO:0000259" key="13">
    <source>
        <dbReference type="Pfam" id="PF01435"/>
    </source>
</evidence>
<dbReference type="KEGG" id="tni:TVNIR_1301"/>
<feature type="transmembrane region" description="Helical" evidence="12">
    <location>
        <begin position="201"/>
        <end position="223"/>
    </location>
</feature>
<dbReference type="CDD" id="cd07339">
    <property type="entry name" value="M48B_HtpX_like"/>
    <property type="match status" value="1"/>
</dbReference>
<accession>L0DTP6</accession>
<keyword evidence="6 11" id="KW-0378">Hydrolase</keyword>
<comment type="cofactor">
    <cofactor evidence="11">
        <name>Zn(2+)</name>
        <dbReference type="ChEBI" id="CHEBI:29105"/>
    </cofactor>
    <text evidence="11">Binds 1 zinc ion per subunit.</text>
</comment>
<reference evidence="14" key="1">
    <citation type="submission" date="2015-12" db="EMBL/GenBank/DDBJ databases">
        <authorList>
            <person name="Tikhonova T.V."/>
            <person name="Pavlov A.R."/>
            <person name="Beletsky A.V."/>
            <person name="Mardanov A.V."/>
            <person name="Sorokin D.Y."/>
            <person name="Ravin N.V."/>
            <person name="Popov V.O."/>
        </authorList>
    </citation>
    <scope>NUCLEOTIDE SEQUENCE</scope>
    <source>
        <strain evidence="14">DSM 14787</strain>
    </source>
</reference>
<protein>
    <submittedName>
        <fullName evidence="14">Peptidase, M48 family</fullName>
    </submittedName>
</protein>
<dbReference type="eggNOG" id="COG0501">
    <property type="taxonomic scope" value="Bacteria"/>
</dbReference>
<dbReference type="STRING" id="1255043.TVNIR_1301"/>
<dbReference type="Gene3D" id="3.30.2010.10">
    <property type="entry name" value="Metalloproteases ('zincins'), catalytic domain"/>
    <property type="match status" value="1"/>
</dbReference>
<sequence length="330" mass="36144">MRIRARLGSIGYMDRAELSRHRLGNGVQTVLLLLGLMGLLGVIGTLIGGPWYGLVAMALVVLLYLFHPVVPPALILRLYRASRLQPRHAPALNEVLHELARRAELPSVPALYYLPIPLMNAFSVGDRREAAIALSDGLLQRLTLREIVAVLGHEVSHIAHNDLRTMTFADLSSRVTGLLSLLGLFLLAVNLPLVVLGGATISWMAIALLVFAPTLSALLQLGLARSREYQADLGAVALTGDPKGLALALARLEQAQGALWEQVLLPGRRVPEPSWLRTHPPTEQRIARLMALESRSERYPRSALAGAYDPRTLPRTGVRGPRWRIGGLWF</sequence>
<comment type="similarity">
    <text evidence="11">Belongs to the peptidase M48 family.</text>
</comment>
<keyword evidence="4 12" id="KW-0812">Transmembrane</keyword>
<keyword evidence="2" id="KW-1003">Cell membrane</keyword>
<evidence type="ECO:0000256" key="4">
    <source>
        <dbReference type="ARBA" id="ARBA00022692"/>
    </source>
</evidence>
<organism evidence="14 15">
    <name type="scientific">Thioalkalivibrio nitratireducens (strain DSM 14787 / UNIQEM 213 / ALEN2)</name>
    <dbReference type="NCBI Taxonomy" id="1255043"/>
    <lineage>
        <taxon>Bacteria</taxon>
        <taxon>Pseudomonadati</taxon>
        <taxon>Pseudomonadota</taxon>
        <taxon>Gammaproteobacteria</taxon>
        <taxon>Chromatiales</taxon>
        <taxon>Ectothiorhodospiraceae</taxon>
        <taxon>Thioalkalivibrio</taxon>
    </lineage>
</organism>
<evidence type="ECO:0000256" key="7">
    <source>
        <dbReference type="ARBA" id="ARBA00022833"/>
    </source>
</evidence>
<dbReference type="GO" id="GO:0005886">
    <property type="term" value="C:plasma membrane"/>
    <property type="evidence" value="ECO:0007669"/>
    <property type="project" value="UniProtKB-SubCell"/>
</dbReference>
<evidence type="ECO:0000256" key="2">
    <source>
        <dbReference type="ARBA" id="ARBA00022475"/>
    </source>
</evidence>
<feature type="transmembrane region" description="Helical" evidence="12">
    <location>
        <begin position="175"/>
        <end position="195"/>
    </location>
</feature>
<feature type="transmembrane region" description="Helical" evidence="12">
    <location>
        <begin position="30"/>
        <end position="48"/>
    </location>
</feature>
<evidence type="ECO:0000256" key="11">
    <source>
        <dbReference type="RuleBase" id="RU003983"/>
    </source>
</evidence>
<dbReference type="GO" id="GO:0046872">
    <property type="term" value="F:metal ion binding"/>
    <property type="evidence" value="ECO:0007669"/>
    <property type="project" value="UniProtKB-KW"/>
</dbReference>
<dbReference type="InterPro" id="IPR050083">
    <property type="entry name" value="HtpX_protease"/>
</dbReference>
<evidence type="ECO:0000313" key="14">
    <source>
        <dbReference type="EMBL" id="AGA32974.1"/>
    </source>
</evidence>
<feature type="domain" description="Peptidase M48" evidence="13">
    <location>
        <begin position="87"/>
        <end position="291"/>
    </location>
</feature>
<keyword evidence="9 11" id="KW-0482">Metalloprotease</keyword>
<keyword evidence="7 11" id="KW-0862">Zinc</keyword>
<dbReference type="PANTHER" id="PTHR43221:SF1">
    <property type="entry name" value="PROTEASE HTPX"/>
    <property type="match status" value="1"/>
</dbReference>
<evidence type="ECO:0000256" key="8">
    <source>
        <dbReference type="ARBA" id="ARBA00022989"/>
    </source>
</evidence>
<dbReference type="PATRIC" id="fig|1255043.3.peg.1314"/>
<evidence type="ECO:0000256" key="1">
    <source>
        <dbReference type="ARBA" id="ARBA00004651"/>
    </source>
</evidence>
<dbReference type="EMBL" id="CP003989">
    <property type="protein sequence ID" value="AGA32974.1"/>
    <property type="molecule type" value="Genomic_DNA"/>
</dbReference>
<evidence type="ECO:0000256" key="6">
    <source>
        <dbReference type="ARBA" id="ARBA00022801"/>
    </source>
</evidence>
<keyword evidence="8 12" id="KW-1133">Transmembrane helix</keyword>
<evidence type="ECO:0000313" key="15">
    <source>
        <dbReference type="Proteomes" id="UP000010809"/>
    </source>
</evidence>
<dbReference type="GO" id="GO:0004222">
    <property type="term" value="F:metalloendopeptidase activity"/>
    <property type="evidence" value="ECO:0007669"/>
    <property type="project" value="InterPro"/>
</dbReference>
<evidence type="ECO:0000256" key="12">
    <source>
        <dbReference type="SAM" id="Phobius"/>
    </source>
</evidence>
<dbReference type="PANTHER" id="PTHR43221">
    <property type="entry name" value="PROTEASE HTPX"/>
    <property type="match status" value="1"/>
</dbReference>